<evidence type="ECO:0000256" key="1">
    <source>
        <dbReference type="SAM" id="MobiDB-lite"/>
    </source>
</evidence>
<dbReference type="Proteomes" id="UP000245207">
    <property type="component" value="Unassembled WGS sequence"/>
</dbReference>
<keyword evidence="3" id="KW-1185">Reference proteome</keyword>
<feature type="region of interest" description="Disordered" evidence="1">
    <location>
        <begin position="289"/>
        <end position="310"/>
    </location>
</feature>
<evidence type="ECO:0000313" key="3">
    <source>
        <dbReference type="Proteomes" id="UP000245207"/>
    </source>
</evidence>
<feature type="compositionally biased region" description="Polar residues" evidence="1">
    <location>
        <begin position="50"/>
        <end position="59"/>
    </location>
</feature>
<comment type="caution">
    <text evidence="2">The sequence shown here is derived from an EMBL/GenBank/DDBJ whole genome shotgun (WGS) entry which is preliminary data.</text>
</comment>
<feature type="compositionally biased region" description="Polar residues" evidence="1">
    <location>
        <begin position="97"/>
        <end position="116"/>
    </location>
</feature>
<feature type="region of interest" description="Disordered" evidence="1">
    <location>
        <begin position="1"/>
        <end position="242"/>
    </location>
</feature>
<accession>A0A2U1QGY5</accession>
<feature type="compositionally biased region" description="Polar residues" evidence="1">
    <location>
        <begin position="297"/>
        <end position="310"/>
    </location>
</feature>
<dbReference type="EMBL" id="PKPP01000132">
    <property type="protein sequence ID" value="PWA97289.1"/>
    <property type="molecule type" value="Genomic_DNA"/>
</dbReference>
<gene>
    <name evidence="2" type="ORF">CTI12_AA030460</name>
</gene>
<reference evidence="2 3" key="1">
    <citation type="journal article" date="2018" name="Mol. Plant">
        <title>The genome of Artemisia annua provides insight into the evolution of Asteraceae family and artemisinin biosynthesis.</title>
        <authorList>
            <person name="Shen Q."/>
            <person name="Zhang L."/>
            <person name="Liao Z."/>
            <person name="Wang S."/>
            <person name="Yan T."/>
            <person name="Shi P."/>
            <person name="Liu M."/>
            <person name="Fu X."/>
            <person name="Pan Q."/>
            <person name="Wang Y."/>
            <person name="Lv Z."/>
            <person name="Lu X."/>
            <person name="Zhang F."/>
            <person name="Jiang W."/>
            <person name="Ma Y."/>
            <person name="Chen M."/>
            <person name="Hao X."/>
            <person name="Li L."/>
            <person name="Tang Y."/>
            <person name="Lv G."/>
            <person name="Zhou Y."/>
            <person name="Sun X."/>
            <person name="Brodelius P.E."/>
            <person name="Rose J.K.C."/>
            <person name="Tang K."/>
        </authorList>
    </citation>
    <scope>NUCLEOTIDE SEQUENCE [LARGE SCALE GENOMIC DNA]</scope>
    <source>
        <strain evidence="3">cv. Huhao1</strain>
        <tissue evidence="2">Leaf</tissue>
    </source>
</reference>
<feature type="compositionally biased region" description="Basic and acidic residues" evidence="1">
    <location>
        <begin position="164"/>
        <end position="209"/>
    </location>
</feature>
<name>A0A2U1QGY5_ARTAN</name>
<organism evidence="2 3">
    <name type="scientific">Artemisia annua</name>
    <name type="common">Sweet wormwood</name>
    <dbReference type="NCBI Taxonomy" id="35608"/>
    <lineage>
        <taxon>Eukaryota</taxon>
        <taxon>Viridiplantae</taxon>
        <taxon>Streptophyta</taxon>
        <taxon>Embryophyta</taxon>
        <taxon>Tracheophyta</taxon>
        <taxon>Spermatophyta</taxon>
        <taxon>Magnoliopsida</taxon>
        <taxon>eudicotyledons</taxon>
        <taxon>Gunneridae</taxon>
        <taxon>Pentapetalae</taxon>
        <taxon>asterids</taxon>
        <taxon>campanulids</taxon>
        <taxon>Asterales</taxon>
        <taxon>Asteraceae</taxon>
        <taxon>Asteroideae</taxon>
        <taxon>Anthemideae</taxon>
        <taxon>Artemisiinae</taxon>
        <taxon>Artemisia</taxon>
    </lineage>
</organism>
<dbReference type="OrthoDB" id="1744086at2759"/>
<proteinExistence type="predicted"/>
<feature type="compositionally biased region" description="Polar residues" evidence="1">
    <location>
        <begin position="70"/>
        <end position="83"/>
    </location>
</feature>
<protein>
    <submittedName>
        <fullName evidence="2">Uncharacterized protein</fullName>
    </submittedName>
</protein>
<dbReference type="AlphaFoldDB" id="A0A2U1QGY5"/>
<feature type="compositionally biased region" description="Basic and acidic residues" evidence="1">
    <location>
        <begin position="219"/>
        <end position="232"/>
    </location>
</feature>
<feature type="compositionally biased region" description="Polar residues" evidence="1">
    <location>
        <begin position="30"/>
        <end position="40"/>
    </location>
</feature>
<evidence type="ECO:0000313" key="2">
    <source>
        <dbReference type="EMBL" id="PWA97289.1"/>
    </source>
</evidence>
<sequence length="310" mass="33553">MTILKLQGTGLEPGDCPVKGPESDTRNSETVKSAPSTTVVSELHTKNGETAKSAPSITVVSELHTKNGETAKSTPPATGNNTEAADKRKRVLEDASVNDQKQTKSAKAMPVSNTTTESEEKHFESVETTTGVKEVEMVDAETIQGSVEPGIKEVEMQDAEVVDNETRIEEKITKDERPDVRDEEKITKDERPDVRGEGKTHPDINKDEAGPNLNVTEGFKQDQGIKESEKPNEIGVSESNEKRINDAAANDGSGQQVLGEVATLLKQVQESDAKAKLEVEVKVKKMDQGDVKENSEVNDCTQTAARVSCP</sequence>